<dbReference type="PANTHER" id="PTHR13847">
    <property type="entry name" value="SARCOSINE DEHYDROGENASE-RELATED"/>
    <property type="match status" value="1"/>
</dbReference>
<gene>
    <name evidence="6" type="ORF">ADU59_02120</name>
</gene>
<keyword evidence="3" id="KW-0560">Oxidoreductase</keyword>
<dbReference type="GO" id="GO:0005737">
    <property type="term" value="C:cytoplasm"/>
    <property type="evidence" value="ECO:0007669"/>
    <property type="project" value="TreeGrafter"/>
</dbReference>
<evidence type="ECO:0000313" key="7">
    <source>
        <dbReference type="Proteomes" id="UP000093111"/>
    </source>
</evidence>
<organism evidence="6 7">
    <name type="scientific">Pararhizobium polonicum</name>
    <dbReference type="NCBI Taxonomy" id="1612624"/>
    <lineage>
        <taxon>Bacteria</taxon>
        <taxon>Pseudomonadati</taxon>
        <taxon>Pseudomonadota</taxon>
        <taxon>Alphaproteobacteria</taxon>
        <taxon>Hyphomicrobiales</taxon>
        <taxon>Rhizobiaceae</taxon>
        <taxon>Rhizobium/Agrobacterium group</taxon>
        <taxon>Pararhizobium</taxon>
    </lineage>
</organism>
<dbReference type="EMBL" id="LGLV01000004">
    <property type="protein sequence ID" value="OBZ96579.1"/>
    <property type="molecule type" value="Genomic_DNA"/>
</dbReference>
<dbReference type="PATRIC" id="fig|1612624.7.peg.440"/>
<feature type="domain" description="FAD dependent oxidoreductase" evidence="5">
    <location>
        <begin position="2"/>
        <end position="313"/>
    </location>
</feature>
<evidence type="ECO:0000256" key="4">
    <source>
        <dbReference type="SAM" id="MobiDB-lite"/>
    </source>
</evidence>
<keyword evidence="2" id="KW-0784">Thiamine biosynthesis</keyword>
<dbReference type="SUPFAM" id="SSF54373">
    <property type="entry name" value="FAD-linked reductases, C-terminal domain"/>
    <property type="match status" value="1"/>
</dbReference>
<dbReference type="NCBIfam" id="TIGR02352">
    <property type="entry name" value="thiamin_ThiO"/>
    <property type="match status" value="1"/>
</dbReference>
<evidence type="ECO:0000256" key="2">
    <source>
        <dbReference type="ARBA" id="ARBA00022977"/>
    </source>
</evidence>
<dbReference type="GO" id="GO:0050660">
    <property type="term" value="F:flavin adenine dinucleotide binding"/>
    <property type="evidence" value="ECO:0007669"/>
    <property type="project" value="InterPro"/>
</dbReference>
<keyword evidence="7" id="KW-1185">Reference proteome</keyword>
<dbReference type="GO" id="GO:0016491">
    <property type="term" value="F:oxidoreductase activity"/>
    <property type="evidence" value="ECO:0007669"/>
    <property type="project" value="UniProtKB-KW"/>
</dbReference>
<name>A0A1C7P5Q1_9HYPH</name>
<dbReference type="SUPFAM" id="SSF51971">
    <property type="entry name" value="Nucleotide-binding domain"/>
    <property type="match status" value="1"/>
</dbReference>
<dbReference type="OrthoDB" id="9790035at2"/>
<evidence type="ECO:0000259" key="5">
    <source>
        <dbReference type="Pfam" id="PF01266"/>
    </source>
</evidence>
<dbReference type="PANTHER" id="PTHR13847:SF289">
    <property type="entry name" value="GLYCINE OXIDASE"/>
    <property type="match status" value="1"/>
</dbReference>
<dbReference type="GO" id="GO:0009229">
    <property type="term" value="P:thiamine diphosphate biosynthetic process"/>
    <property type="evidence" value="ECO:0007669"/>
    <property type="project" value="UniProtKB-UniPathway"/>
</dbReference>
<accession>A0A1C7P5Q1</accession>
<dbReference type="UniPathway" id="UPA00060"/>
<reference evidence="6 7" key="1">
    <citation type="journal article" date="2016" name="Syst. Appl. Microbiol.">
        <title>Pararhizobium polonicum sp. nov. isolated from tumors on stone fruit rootstocks.</title>
        <authorList>
            <person name="Pulawska J."/>
            <person name="Kuzmanovic N."/>
            <person name="Willems A."/>
            <person name="Pothier J.F."/>
        </authorList>
    </citation>
    <scope>NUCLEOTIDE SEQUENCE [LARGE SCALE GENOMIC DNA]</scope>
    <source>
        <strain evidence="6 7">F5.1</strain>
    </source>
</reference>
<feature type="region of interest" description="Disordered" evidence="4">
    <location>
        <begin position="320"/>
        <end position="351"/>
    </location>
</feature>
<evidence type="ECO:0000256" key="1">
    <source>
        <dbReference type="ARBA" id="ARBA00004948"/>
    </source>
</evidence>
<dbReference type="AlphaFoldDB" id="A0A1C7P5Q1"/>
<dbReference type="Proteomes" id="UP000093111">
    <property type="component" value="Unassembled WGS sequence"/>
</dbReference>
<dbReference type="GO" id="GO:0009228">
    <property type="term" value="P:thiamine biosynthetic process"/>
    <property type="evidence" value="ECO:0007669"/>
    <property type="project" value="UniProtKB-KW"/>
</dbReference>
<comment type="caution">
    <text evidence="6">The sequence shown here is derived from an EMBL/GenBank/DDBJ whole genome shotgun (WGS) entry which is preliminary data.</text>
</comment>
<protein>
    <submittedName>
        <fullName evidence="6">Glycine oxidase</fullName>
    </submittedName>
</protein>
<dbReference type="Gene3D" id="3.50.50.60">
    <property type="entry name" value="FAD/NAD(P)-binding domain"/>
    <property type="match status" value="1"/>
</dbReference>
<dbReference type="InterPro" id="IPR006076">
    <property type="entry name" value="FAD-dep_OxRdtase"/>
</dbReference>
<dbReference type="Gene3D" id="3.30.9.10">
    <property type="entry name" value="D-Amino Acid Oxidase, subunit A, domain 2"/>
    <property type="match status" value="1"/>
</dbReference>
<dbReference type="InterPro" id="IPR012727">
    <property type="entry name" value="Gly_oxidase_ThiO"/>
</dbReference>
<evidence type="ECO:0000313" key="6">
    <source>
        <dbReference type="EMBL" id="OBZ96579.1"/>
    </source>
</evidence>
<proteinExistence type="predicted"/>
<dbReference type="InterPro" id="IPR036188">
    <property type="entry name" value="FAD/NAD-bd_sf"/>
</dbReference>
<sequence>MRVLIRGAGVAGLTLAHELAAKGVAVELAETSSRPGGGASWFAGGMLAPWCERESAPETVLTLGRGAADWWDAALPGHVTRKGTLVVAPPRDTAELTRFADRTSGFDWLDADDIDALEPGLAGRFRKALLFRGEAHLDPRRALNALHGKLAAMGVRFHFNAAMDFPDAGFDCVIDCTGASAIGQAEDLRGVRGEMLMLQTPEVTLSRPVRLLHPRIPLYIVPRSDGRFMVGATMIESADDGPISARSLMELLNATYALHPSFGEARVIETGTGVRPSYPDNLPRIGVDGRTIRVNGFYRHGFLLAPSVARDVATQIISPSKTKHLPSTGPFKPAAATERKTATHLKIGASR</sequence>
<dbReference type="STRING" id="1612624.ADU59_02120"/>
<evidence type="ECO:0000256" key="3">
    <source>
        <dbReference type="ARBA" id="ARBA00023002"/>
    </source>
</evidence>
<comment type="pathway">
    <text evidence="1">Cofactor biosynthesis; thiamine diphosphate biosynthesis.</text>
</comment>
<dbReference type="Pfam" id="PF01266">
    <property type="entry name" value="DAO"/>
    <property type="match status" value="1"/>
</dbReference>
<dbReference type="RefSeq" id="WP_068951224.1">
    <property type="nucleotide sequence ID" value="NZ_LGLV01000004.1"/>
</dbReference>